<dbReference type="InterPro" id="IPR007939">
    <property type="entry name" value="Cu-R_B_prcur"/>
</dbReference>
<feature type="compositionally biased region" description="Pro residues" evidence="1">
    <location>
        <begin position="36"/>
        <end position="49"/>
    </location>
</feature>
<evidence type="ECO:0000313" key="4">
    <source>
        <dbReference type="Proteomes" id="UP001056619"/>
    </source>
</evidence>
<feature type="region of interest" description="Disordered" evidence="1">
    <location>
        <begin position="25"/>
        <end position="108"/>
    </location>
</feature>
<feature type="signal peptide" evidence="2">
    <location>
        <begin position="1"/>
        <end position="22"/>
    </location>
</feature>
<name>A0ABY4UB00_9SPHN</name>
<organism evidence="3 4">
    <name type="scientific">Qipengyuania citrea</name>
    <dbReference type="NCBI Taxonomy" id="225971"/>
    <lineage>
        <taxon>Bacteria</taxon>
        <taxon>Pseudomonadati</taxon>
        <taxon>Pseudomonadota</taxon>
        <taxon>Alphaproteobacteria</taxon>
        <taxon>Sphingomonadales</taxon>
        <taxon>Erythrobacteraceae</taxon>
        <taxon>Qipengyuania</taxon>
    </lineage>
</organism>
<accession>A0ABY4UB00</accession>
<keyword evidence="4" id="KW-1185">Reference proteome</keyword>
<sequence>MSLSRLILAGGTALMLSFPANAQSMPPMDHGSMPGMPMPKKPAKQPPKPSGQKSDHGTEHKPESAAGPVSPAAECTAEHARMGHCTPAADPAEPAKPTEAGADDGMAGMVMEGQPTEASPSDPDCPPEHAKMGHCTPKAAAPAAAVQSQSALGTDLEPGNAPAPPPPSNWYADRVYSTSDMARAREEMMKESGGTSVAFASFDLAEYVVHKNKDSYRWEGEAWLGGDINRFVFKYEGEGEFRGPLDDLELSALYSRAIDPYWNLQAGIRYDPKPDPSRTYAVIAVEGLAPYWFEVTASAFLSNKGEFRFRLEGYHDVRLTQKLILQPRLEANFSAQTIPELGVGSGLSNLELGARLRYEIKKEFAPYIGFEWIRQFGDSARFTRANGGQVSDPHFVVGVRLWF</sequence>
<feature type="region of interest" description="Disordered" evidence="1">
    <location>
        <begin position="148"/>
        <end position="173"/>
    </location>
</feature>
<feature type="compositionally biased region" description="Basic and acidic residues" evidence="1">
    <location>
        <begin position="53"/>
        <end position="63"/>
    </location>
</feature>
<feature type="chain" id="PRO_5046840018" evidence="2">
    <location>
        <begin position="23"/>
        <end position="403"/>
    </location>
</feature>
<dbReference type="Proteomes" id="UP001056619">
    <property type="component" value="Plasmid plas2"/>
</dbReference>
<evidence type="ECO:0000256" key="1">
    <source>
        <dbReference type="SAM" id="MobiDB-lite"/>
    </source>
</evidence>
<gene>
    <name evidence="3" type="ORF">NCF85_16940</name>
</gene>
<evidence type="ECO:0000313" key="3">
    <source>
        <dbReference type="EMBL" id="USA63267.1"/>
    </source>
</evidence>
<protein>
    <submittedName>
        <fullName evidence="3">Copper resistance protein B</fullName>
    </submittedName>
</protein>
<evidence type="ECO:0000256" key="2">
    <source>
        <dbReference type="SAM" id="SignalP"/>
    </source>
</evidence>
<dbReference type="Pfam" id="PF05275">
    <property type="entry name" value="CopB"/>
    <property type="match status" value="1"/>
</dbReference>
<dbReference type="RefSeq" id="WP_301643339.1">
    <property type="nucleotide sequence ID" value="NZ_CP098496.1"/>
</dbReference>
<proteinExistence type="predicted"/>
<geneLocation type="plasmid" evidence="3 4">
    <name>plas2</name>
</geneLocation>
<dbReference type="EMBL" id="CP098496">
    <property type="protein sequence ID" value="USA63267.1"/>
    <property type="molecule type" value="Genomic_DNA"/>
</dbReference>
<reference evidence="3 4" key="1">
    <citation type="submission" date="2022-06" db="EMBL/GenBank/DDBJ databases">
        <authorList>
            <person name="Liu G."/>
        </authorList>
    </citation>
    <scope>NUCLEOTIDE SEQUENCE [LARGE SCALE GENOMIC DNA]</scope>
    <source>
        <strain evidence="3 4">E4</strain>
        <plasmid evidence="3 4">plas2</plasmid>
    </source>
</reference>
<keyword evidence="2" id="KW-0732">Signal</keyword>
<keyword evidence="3" id="KW-0614">Plasmid</keyword>